<dbReference type="RefSeq" id="WP_089213208.1">
    <property type="nucleotide sequence ID" value="NZ_FZOD01000086.1"/>
</dbReference>
<sequence length="84" mass="9302">MYRVEHDPDVLAQLEALPVEALPFYLELRAALETAPWGFPSASAINPDGPLRSAAFGDHKRGLAFFLILEDQRRVAVVKVLWAG</sequence>
<dbReference type="OrthoDB" id="3541030at2"/>
<keyword evidence="2" id="KW-1185">Reference proteome</keyword>
<reference evidence="1 2" key="1">
    <citation type="submission" date="2017-06" db="EMBL/GenBank/DDBJ databases">
        <authorList>
            <person name="Kim H.J."/>
            <person name="Triplett B.A."/>
        </authorList>
    </citation>
    <scope>NUCLEOTIDE SEQUENCE [LARGE SCALE GENOMIC DNA]</scope>
    <source>
        <strain evidence="1 2">CGMCC 4.2132</strain>
    </source>
</reference>
<gene>
    <name evidence="1" type="ORF">SAMN05216276_10869</name>
</gene>
<protein>
    <submittedName>
        <fullName evidence="1">Uncharacterized protein</fullName>
    </submittedName>
</protein>
<dbReference type="AlphaFoldDB" id="A0A239P5J8"/>
<accession>A0A239P5J8</accession>
<evidence type="ECO:0000313" key="1">
    <source>
        <dbReference type="EMBL" id="SNT61888.1"/>
    </source>
</evidence>
<evidence type="ECO:0000313" key="2">
    <source>
        <dbReference type="Proteomes" id="UP000198282"/>
    </source>
</evidence>
<dbReference type="Proteomes" id="UP000198282">
    <property type="component" value="Unassembled WGS sequence"/>
</dbReference>
<name>A0A239P5J8_9ACTN</name>
<organism evidence="1 2">
    <name type="scientific">Streptosporangium subroseum</name>
    <dbReference type="NCBI Taxonomy" id="106412"/>
    <lineage>
        <taxon>Bacteria</taxon>
        <taxon>Bacillati</taxon>
        <taxon>Actinomycetota</taxon>
        <taxon>Actinomycetes</taxon>
        <taxon>Streptosporangiales</taxon>
        <taxon>Streptosporangiaceae</taxon>
        <taxon>Streptosporangium</taxon>
    </lineage>
</organism>
<dbReference type="EMBL" id="FZOD01000086">
    <property type="protein sequence ID" value="SNT61888.1"/>
    <property type="molecule type" value="Genomic_DNA"/>
</dbReference>
<proteinExistence type="predicted"/>